<dbReference type="InterPro" id="IPR043904">
    <property type="entry name" value="PhoD_2-like"/>
</dbReference>
<evidence type="ECO:0000313" key="3">
    <source>
        <dbReference type="EMBL" id="POY76619.1"/>
    </source>
</evidence>
<feature type="domain" description="PhoD-like phosphatase" evidence="2">
    <location>
        <begin position="224"/>
        <end position="498"/>
    </location>
</feature>
<dbReference type="Proteomes" id="UP000237144">
    <property type="component" value="Unassembled WGS sequence"/>
</dbReference>
<dbReference type="CDD" id="cd07389">
    <property type="entry name" value="MPP_PhoD"/>
    <property type="match status" value="1"/>
</dbReference>
<evidence type="ECO:0000256" key="1">
    <source>
        <dbReference type="SAM" id="MobiDB-lite"/>
    </source>
</evidence>
<dbReference type="OrthoDB" id="2419400at2759"/>
<dbReference type="STRING" id="741276.A0A2S5BIL7"/>
<dbReference type="PANTHER" id="PTHR46689:SF1">
    <property type="entry name" value="PHOD-LIKE PHOSPHATASE DOMAIN-CONTAINING PROTEIN"/>
    <property type="match status" value="1"/>
</dbReference>
<proteinExistence type="predicted"/>
<dbReference type="GO" id="GO:0016020">
    <property type="term" value="C:membrane"/>
    <property type="evidence" value="ECO:0007669"/>
    <property type="project" value="TreeGrafter"/>
</dbReference>
<keyword evidence="4" id="KW-1185">Reference proteome</keyword>
<feature type="region of interest" description="Disordered" evidence="1">
    <location>
        <begin position="71"/>
        <end position="93"/>
    </location>
</feature>
<comment type="caution">
    <text evidence="3">The sequence shown here is derived from an EMBL/GenBank/DDBJ whole genome shotgun (WGS) entry which is preliminary data.</text>
</comment>
<dbReference type="AlphaFoldDB" id="A0A2S5BIL7"/>
<dbReference type="InterPro" id="IPR018946">
    <property type="entry name" value="PhoD-like_MPP"/>
</dbReference>
<name>A0A2S5BIL7_9BASI</name>
<sequence length="695" mass="77173">MNQVRSRFHARRRAEHEIRLAALAGTHGNYGLQTTAPLEAPGSQPPAGWTVPPSHDQANAANQGNATHVISTPDVPSTVPVVEPLPPRDDHPRKMQPFLQLMTSGASRTNPMLRYDTVVNGVWHGFAMLVSTDAGSDYSISPFLTYQWDGTAGGLAHVPIHELPRPGPDASEPGVETRSAQGIRYHVFNGLLGSHSFWRFKIEIPLGEREEEIFYSVNGGPENSFFVPARDQQFRAMYHSCNGFSSGVDQAAFNGPDPLWRDVLSKHAKQPIHVMVGGGDQLYCDPLTKEPEIAPWINETDVSKKIAAQLTPEMERALHRFFFNWYTHWFRSGAFGVATGKIPMLNMLDDHDMIDGFGSYPDDLQSSAVFSAIGAAGYKWFLIFQMFLSDDVDGNTYELATGVPAESAHVSKALIIGGPGAFMPYPNHSFLSYLGPKMYILMVDWRSERRFDQLASQTTYDRCERAIDALPPGVEHLVVLVGVPIAYPRMVALEQMLEKKLNPMTILAKVKLMPSGVNKFNAEAELKDDLADHPCSADHKKERNALVLRFQNLATRKHLRISFMSGDVHATANSQFKSTKKIAPEQDPKFMLQIISSAIVNTPPPPPVIWLVTKLGKKTHKTLHHADTDEELIPLFTEDTDGSKPKSTTVMGRRNYCMADYDVTTGEVQFTICVEKAQGSGTTKEYALRAPPPRW</sequence>
<protein>
    <recommendedName>
        <fullName evidence="2">PhoD-like phosphatase domain-containing protein</fullName>
    </recommendedName>
</protein>
<dbReference type="InterPro" id="IPR038607">
    <property type="entry name" value="PhoD-like_sf"/>
</dbReference>
<evidence type="ECO:0000313" key="4">
    <source>
        <dbReference type="Proteomes" id="UP000237144"/>
    </source>
</evidence>
<gene>
    <name evidence="3" type="ORF">BMF94_0209</name>
</gene>
<accession>A0A2S5BIL7</accession>
<dbReference type="Pfam" id="PF19050">
    <property type="entry name" value="PhoD_2"/>
    <property type="match status" value="2"/>
</dbReference>
<feature type="domain" description="PhoD-like phosphatase" evidence="2">
    <location>
        <begin position="508"/>
        <end position="675"/>
    </location>
</feature>
<dbReference type="Gene3D" id="3.60.21.70">
    <property type="entry name" value="PhoD-like phosphatase"/>
    <property type="match status" value="1"/>
</dbReference>
<evidence type="ECO:0000259" key="2">
    <source>
        <dbReference type="Pfam" id="PF19050"/>
    </source>
</evidence>
<organism evidence="3 4">
    <name type="scientific">Rhodotorula taiwanensis</name>
    <dbReference type="NCBI Taxonomy" id="741276"/>
    <lineage>
        <taxon>Eukaryota</taxon>
        <taxon>Fungi</taxon>
        <taxon>Dikarya</taxon>
        <taxon>Basidiomycota</taxon>
        <taxon>Pucciniomycotina</taxon>
        <taxon>Microbotryomycetes</taxon>
        <taxon>Sporidiobolales</taxon>
        <taxon>Sporidiobolaceae</taxon>
        <taxon>Rhodotorula</taxon>
    </lineage>
</organism>
<dbReference type="PANTHER" id="PTHR46689">
    <property type="entry name" value="MEMBRANE PROTEIN, PUTATIVE-RELATED"/>
    <property type="match status" value="1"/>
</dbReference>
<reference evidence="3 4" key="1">
    <citation type="journal article" date="2018" name="Front. Microbiol.">
        <title>Prospects for Fungal Bioremediation of Acidic Radioactive Waste Sites: Characterization and Genome Sequence of Rhodotorula taiwanensis MD1149.</title>
        <authorList>
            <person name="Tkavc R."/>
            <person name="Matrosova V.Y."/>
            <person name="Grichenko O.E."/>
            <person name="Gostincar C."/>
            <person name="Volpe R.P."/>
            <person name="Klimenkova P."/>
            <person name="Gaidamakova E.K."/>
            <person name="Zhou C.E."/>
            <person name="Stewart B.J."/>
            <person name="Lyman M.G."/>
            <person name="Malfatti S.A."/>
            <person name="Rubinfeld B."/>
            <person name="Courtot M."/>
            <person name="Singh J."/>
            <person name="Dalgard C.L."/>
            <person name="Hamilton T."/>
            <person name="Frey K.G."/>
            <person name="Gunde-Cimerman N."/>
            <person name="Dugan L."/>
            <person name="Daly M.J."/>
        </authorList>
    </citation>
    <scope>NUCLEOTIDE SEQUENCE [LARGE SCALE GENOMIC DNA]</scope>
    <source>
        <strain evidence="3 4">MD1149</strain>
    </source>
</reference>
<feature type="compositionally biased region" description="Low complexity" evidence="1">
    <location>
        <begin position="71"/>
        <end position="82"/>
    </location>
</feature>
<dbReference type="EMBL" id="PJQD01000002">
    <property type="protein sequence ID" value="POY76619.1"/>
    <property type="molecule type" value="Genomic_DNA"/>
</dbReference>